<evidence type="ECO:0000313" key="3">
    <source>
        <dbReference type="EMBL" id="PNR54355.1"/>
    </source>
</evidence>
<dbReference type="EnsemblPlants" id="Pp3c5_22500V3.6">
    <property type="protein sequence ID" value="Pp3c5_22500V3.6"/>
    <property type="gene ID" value="Pp3c5_22500"/>
</dbReference>
<evidence type="ECO:0000313" key="4">
    <source>
        <dbReference type="EnsemblPlants" id="Pp3c5_22500V3.1"/>
    </source>
</evidence>
<accession>A0A2K1KKQ7</accession>
<keyword evidence="2" id="KW-0472">Membrane</keyword>
<evidence type="ECO:0000256" key="2">
    <source>
        <dbReference type="SAM" id="Phobius"/>
    </source>
</evidence>
<dbReference type="Gramene" id="Pp3c5_22500V3.1">
    <property type="protein sequence ID" value="Pp3c5_22500V3.1"/>
    <property type="gene ID" value="Pp3c5_22500"/>
</dbReference>
<keyword evidence="2" id="KW-1133">Transmembrane helix</keyword>
<dbReference type="Gramene" id="Pp3c5_22500V3.4">
    <property type="protein sequence ID" value="Pp3c5_22500V3.4"/>
    <property type="gene ID" value="Pp3c5_22500"/>
</dbReference>
<dbReference type="Gramene" id="Pp3c5_22500V3.2">
    <property type="protein sequence ID" value="Pp3c5_22500V3.2"/>
    <property type="gene ID" value="Pp3c5_22500"/>
</dbReference>
<dbReference type="EnsemblPlants" id="Pp3c5_22500V3.7">
    <property type="protein sequence ID" value="Pp3c5_22500V3.7"/>
    <property type="gene ID" value="Pp3c5_22500"/>
</dbReference>
<dbReference type="Proteomes" id="UP000006727">
    <property type="component" value="Chromosome 5"/>
</dbReference>
<reference evidence="4" key="3">
    <citation type="submission" date="2020-12" db="UniProtKB">
        <authorList>
            <consortium name="EnsemblPlants"/>
        </authorList>
    </citation>
    <scope>IDENTIFICATION</scope>
</reference>
<protein>
    <submittedName>
        <fullName evidence="3 4">Uncharacterized protein</fullName>
    </submittedName>
</protein>
<dbReference type="EMBL" id="ABEU02000005">
    <property type="protein sequence ID" value="PNR54355.1"/>
    <property type="molecule type" value="Genomic_DNA"/>
</dbReference>
<proteinExistence type="predicted"/>
<dbReference type="EnsemblPlants" id="Pp3c5_22500V3.5">
    <property type="protein sequence ID" value="Pp3c5_22500V3.5"/>
    <property type="gene ID" value="Pp3c5_22500"/>
</dbReference>
<dbReference type="PaxDb" id="3218-PP1S23_47V6.2"/>
<dbReference type="EnsemblPlants" id="Pp3c5_22500V3.4">
    <property type="protein sequence ID" value="Pp3c5_22500V3.4"/>
    <property type="gene ID" value="Pp3c5_22500"/>
</dbReference>
<gene>
    <name evidence="4" type="primary">LOC112282163</name>
    <name evidence="3" type="ORF">PHYPA_008032</name>
</gene>
<dbReference type="Gramene" id="Pp3c5_22500V3.5">
    <property type="protein sequence ID" value="Pp3c5_22500V3.5"/>
    <property type="gene ID" value="Pp3c5_22500"/>
</dbReference>
<evidence type="ECO:0000313" key="5">
    <source>
        <dbReference type="Proteomes" id="UP000006727"/>
    </source>
</evidence>
<dbReference type="EnsemblPlants" id="Pp3c5_22500V3.3">
    <property type="protein sequence ID" value="Pp3c5_22500V3.3"/>
    <property type="gene ID" value="Pp3c5_22500"/>
</dbReference>
<feature type="region of interest" description="Disordered" evidence="1">
    <location>
        <begin position="1"/>
        <end position="75"/>
    </location>
</feature>
<name>A0A2K1KKQ7_PHYPA</name>
<dbReference type="Gramene" id="Pp3c5_22500V3.3">
    <property type="protein sequence ID" value="Pp3c5_22500V3.3"/>
    <property type="gene ID" value="Pp3c5_22500"/>
</dbReference>
<dbReference type="GeneID" id="112282163"/>
<reference evidence="3 5" key="1">
    <citation type="journal article" date="2008" name="Science">
        <title>The Physcomitrella genome reveals evolutionary insights into the conquest of land by plants.</title>
        <authorList>
            <person name="Rensing S."/>
            <person name="Lang D."/>
            <person name="Zimmer A."/>
            <person name="Terry A."/>
            <person name="Salamov A."/>
            <person name="Shapiro H."/>
            <person name="Nishiyama T."/>
            <person name="Perroud P.-F."/>
            <person name="Lindquist E."/>
            <person name="Kamisugi Y."/>
            <person name="Tanahashi T."/>
            <person name="Sakakibara K."/>
            <person name="Fujita T."/>
            <person name="Oishi K."/>
            <person name="Shin-I T."/>
            <person name="Kuroki Y."/>
            <person name="Toyoda A."/>
            <person name="Suzuki Y."/>
            <person name="Hashimoto A."/>
            <person name="Yamaguchi K."/>
            <person name="Sugano A."/>
            <person name="Kohara Y."/>
            <person name="Fujiyama A."/>
            <person name="Anterola A."/>
            <person name="Aoki S."/>
            <person name="Ashton N."/>
            <person name="Barbazuk W.B."/>
            <person name="Barker E."/>
            <person name="Bennetzen J."/>
            <person name="Bezanilla M."/>
            <person name="Blankenship R."/>
            <person name="Cho S.H."/>
            <person name="Dutcher S."/>
            <person name="Estelle M."/>
            <person name="Fawcett J.A."/>
            <person name="Gundlach H."/>
            <person name="Hanada K."/>
            <person name="Heyl A."/>
            <person name="Hicks K.A."/>
            <person name="Hugh J."/>
            <person name="Lohr M."/>
            <person name="Mayer K."/>
            <person name="Melkozernov A."/>
            <person name="Murata T."/>
            <person name="Nelson D."/>
            <person name="Pils B."/>
            <person name="Prigge M."/>
            <person name="Reiss B."/>
            <person name="Renner T."/>
            <person name="Rombauts S."/>
            <person name="Rushton P."/>
            <person name="Sanderfoot A."/>
            <person name="Schween G."/>
            <person name="Shiu S.-H."/>
            <person name="Stueber K."/>
            <person name="Theodoulou F.L."/>
            <person name="Tu H."/>
            <person name="Van de Peer Y."/>
            <person name="Verrier P.J."/>
            <person name="Waters E."/>
            <person name="Wood A."/>
            <person name="Yang L."/>
            <person name="Cove D."/>
            <person name="Cuming A."/>
            <person name="Hasebe M."/>
            <person name="Lucas S."/>
            <person name="Mishler D.B."/>
            <person name="Reski R."/>
            <person name="Grigoriev I."/>
            <person name="Quatrano R.S."/>
            <person name="Boore J.L."/>
        </authorList>
    </citation>
    <scope>NUCLEOTIDE SEQUENCE [LARGE SCALE GENOMIC DNA]</scope>
    <source>
        <strain evidence="4 5">cv. Gransden 2004</strain>
    </source>
</reference>
<reference evidence="3 5" key="2">
    <citation type="journal article" date="2018" name="Plant J.">
        <title>The Physcomitrella patens chromosome-scale assembly reveals moss genome structure and evolution.</title>
        <authorList>
            <person name="Lang D."/>
            <person name="Ullrich K.K."/>
            <person name="Murat F."/>
            <person name="Fuchs J."/>
            <person name="Jenkins J."/>
            <person name="Haas F.B."/>
            <person name="Piednoel M."/>
            <person name="Gundlach H."/>
            <person name="Van Bel M."/>
            <person name="Meyberg R."/>
            <person name="Vives C."/>
            <person name="Morata J."/>
            <person name="Symeonidi A."/>
            <person name="Hiss M."/>
            <person name="Muchero W."/>
            <person name="Kamisugi Y."/>
            <person name="Saleh O."/>
            <person name="Blanc G."/>
            <person name="Decker E.L."/>
            <person name="van Gessel N."/>
            <person name="Grimwood J."/>
            <person name="Hayes R.D."/>
            <person name="Graham S.W."/>
            <person name="Gunter L.E."/>
            <person name="McDaniel S.F."/>
            <person name="Hoernstein S.N.W."/>
            <person name="Larsson A."/>
            <person name="Li F.W."/>
            <person name="Perroud P.F."/>
            <person name="Phillips J."/>
            <person name="Ranjan P."/>
            <person name="Rokshar D.S."/>
            <person name="Rothfels C.J."/>
            <person name="Schneider L."/>
            <person name="Shu S."/>
            <person name="Stevenson D.W."/>
            <person name="Thummler F."/>
            <person name="Tillich M."/>
            <person name="Villarreal Aguilar J.C."/>
            <person name="Widiez T."/>
            <person name="Wong G.K."/>
            <person name="Wymore A."/>
            <person name="Zhang Y."/>
            <person name="Zimmer A.D."/>
            <person name="Quatrano R.S."/>
            <person name="Mayer K.F.X."/>
            <person name="Goodstein D."/>
            <person name="Casacuberta J.M."/>
            <person name="Vandepoele K."/>
            <person name="Reski R."/>
            <person name="Cuming A.C."/>
            <person name="Tuskan G.A."/>
            <person name="Maumus F."/>
            <person name="Salse J."/>
            <person name="Schmutz J."/>
            <person name="Rensing S.A."/>
        </authorList>
    </citation>
    <scope>NUCLEOTIDE SEQUENCE [LARGE SCALE GENOMIC DNA]</scope>
    <source>
        <strain evidence="4 5">cv. Gransden 2004</strain>
    </source>
</reference>
<dbReference type="EnsemblPlants" id="Pp3c5_22500V3.2">
    <property type="protein sequence ID" value="Pp3c5_22500V3.2"/>
    <property type="gene ID" value="Pp3c5_22500"/>
</dbReference>
<feature type="transmembrane region" description="Helical" evidence="2">
    <location>
        <begin position="170"/>
        <end position="190"/>
    </location>
</feature>
<sequence>MADVVEEPSDAPLAVEQVSQSFEQPMGFEPADTPPPAETQDTEVQPSADDGSSSSIDDEAESKKIEESTPIPPSYLASESHEYAAAVDTTPASPSEKWNQLLDKVHPSVMKHAETVANHPVVNLLRQRAGQAHQSVVNHLYVQKGASTIKASGTATLETGKKVRHDPRRFITFVAAIIVLVALCLLYSVLTQKYPECGAANALNALKAKLSKGHQEL</sequence>
<keyword evidence="2" id="KW-0812">Transmembrane</keyword>
<dbReference type="RefSeq" id="XP_024375248.1">
    <property type="nucleotide sequence ID" value="XM_024519480.2"/>
</dbReference>
<dbReference type="Gramene" id="Pp3c5_22500V3.7">
    <property type="protein sequence ID" value="Pp3c5_22500V3.7"/>
    <property type="gene ID" value="Pp3c5_22500"/>
</dbReference>
<evidence type="ECO:0000256" key="1">
    <source>
        <dbReference type="SAM" id="MobiDB-lite"/>
    </source>
</evidence>
<keyword evidence="5" id="KW-1185">Reference proteome</keyword>
<dbReference type="EnsemblPlants" id="Pp3c5_22500V3.1">
    <property type="protein sequence ID" value="Pp3c5_22500V3.1"/>
    <property type="gene ID" value="Pp3c5_22500"/>
</dbReference>
<dbReference type="AlphaFoldDB" id="A0A2K1KKQ7"/>
<dbReference type="Gramene" id="Pp3c5_22500V3.6">
    <property type="protein sequence ID" value="Pp3c5_22500V3.6"/>
    <property type="gene ID" value="Pp3c5_22500"/>
</dbReference>
<organism evidence="3">
    <name type="scientific">Physcomitrium patens</name>
    <name type="common">Spreading-leaved earth moss</name>
    <name type="synonym">Physcomitrella patens</name>
    <dbReference type="NCBI Taxonomy" id="3218"/>
    <lineage>
        <taxon>Eukaryota</taxon>
        <taxon>Viridiplantae</taxon>
        <taxon>Streptophyta</taxon>
        <taxon>Embryophyta</taxon>
        <taxon>Bryophyta</taxon>
        <taxon>Bryophytina</taxon>
        <taxon>Bryopsida</taxon>
        <taxon>Funariidae</taxon>
        <taxon>Funariales</taxon>
        <taxon>Funariaceae</taxon>
        <taxon>Physcomitrium</taxon>
    </lineage>
</organism>